<comment type="caution">
    <text evidence="2">The sequence shown here is derived from an EMBL/GenBank/DDBJ whole genome shotgun (WGS) entry which is preliminary data.</text>
</comment>
<sequence length="84" mass="9352">MTKRFNFNSLADLDDLIAENNRELLANGGPKRDTPEEKAELVQVVAQIKRQNKENAGKSAIQDADANQSNRTKNNQKATQVQAE</sequence>
<organism evidence="2 3">
    <name type="scientific">Lacticaseibacillus sharpeae JCM 1186 = DSM 20505</name>
    <dbReference type="NCBI Taxonomy" id="1291052"/>
    <lineage>
        <taxon>Bacteria</taxon>
        <taxon>Bacillati</taxon>
        <taxon>Bacillota</taxon>
        <taxon>Bacilli</taxon>
        <taxon>Lactobacillales</taxon>
        <taxon>Lactobacillaceae</taxon>
        <taxon>Lacticaseibacillus</taxon>
    </lineage>
</organism>
<keyword evidence="3" id="KW-1185">Reference proteome</keyword>
<gene>
    <name evidence="2" type="ORF">FC18_GL000271</name>
</gene>
<dbReference type="RefSeq" id="WP_054677014.1">
    <property type="nucleotide sequence ID" value="NZ_AYYO01000055.1"/>
</dbReference>
<evidence type="ECO:0000313" key="2">
    <source>
        <dbReference type="EMBL" id="KRM54467.1"/>
    </source>
</evidence>
<dbReference type="Proteomes" id="UP000051679">
    <property type="component" value="Unassembled WGS sequence"/>
</dbReference>
<feature type="compositionally biased region" description="Polar residues" evidence="1">
    <location>
        <begin position="65"/>
        <end position="84"/>
    </location>
</feature>
<dbReference type="AlphaFoldDB" id="A0A0R1ZU55"/>
<name>A0A0R1ZU55_9LACO</name>
<dbReference type="STRING" id="1291052.FC18_GL000271"/>
<proteinExistence type="predicted"/>
<evidence type="ECO:0000256" key="1">
    <source>
        <dbReference type="SAM" id="MobiDB-lite"/>
    </source>
</evidence>
<protein>
    <submittedName>
        <fullName evidence="2">Uncharacterized protein</fullName>
    </submittedName>
</protein>
<dbReference type="PATRIC" id="fig|1291052.5.peg.280"/>
<evidence type="ECO:0000313" key="3">
    <source>
        <dbReference type="Proteomes" id="UP000051679"/>
    </source>
</evidence>
<reference evidence="2 3" key="1">
    <citation type="journal article" date="2015" name="Genome Announc.">
        <title>Expanding the biotechnology potential of lactobacilli through comparative genomics of 213 strains and associated genera.</title>
        <authorList>
            <person name="Sun Z."/>
            <person name="Harris H.M."/>
            <person name="McCann A."/>
            <person name="Guo C."/>
            <person name="Argimon S."/>
            <person name="Zhang W."/>
            <person name="Yang X."/>
            <person name="Jeffery I.B."/>
            <person name="Cooney J.C."/>
            <person name="Kagawa T.F."/>
            <person name="Liu W."/>
            <person name="Song Y."/>
            <person name="Salvetti E."/>
            <person name="Wrobel A."/>
            <person name="Rasinkangas P."/>
            <person name="Parkhill J."/>
            <person name="Rea M.C."/>
            <person name="O'Sullivan O."/>
            <person name="Ritari J."/>
            <person name="Douillard F.P."/>
            <person name="Paul Ross R."/>
            <person name="Yang R."/>
            <person name="Briner A.E."/>
            <person name="Felis G.E."/>
            <person name="de Vos W.M."/>
            <person name="Barrangou R."/>
            <person name="Klaenhammer T.R."/>
            <person name="Caufield P.W."/>
            <person name="Cui Y."/>
            <person name="Zhang H."/>
            <person name="O'Toole P.W."/>
        </authorList>
    </citation>
    <scope>NUCLEOTIDE SEQUENCE [LARGE SCALE GENOMIC DNA]</scope>
    <source>
        <strain evidence="2 3">DSM 20505</strain>
    </source>
</reference>
<accession>A0A0R1ZU55</accession>
<feature type="region of interest" description="Disordered" evidence="1">
    <location>
        <begin position="51"/>
        <end position="84"/>
    </location>
</feature>
<dbReference type="EMBL" id="AYYO01000055">
    <property type="protein sequence ID" value="KRM54467.1"/>
    <property type="molecule type" value="Genomic_DNA"/>
</dbReference>